<evidence type="ECO:0000256" key="5">
    <source>
        <dbReference type="ARBA" id="ARBA00023242"/>
    </source>
</evidence>
<evidence type="ECO:0000256" key="2">
    <source>
        <dbReference type="ARBA" id="ARBA00022723"/>
    </source>
</evidence>
<keyword evidence="8" id="KW-1185">Reference proteome</keyword>
<dbReference type="GO" id="GO:0005634">
    <property type="term" value="C:nucleus"/>
    <property type="evidence" value="ECO:0007669"/>
    <property type="project" value="UniProtKB-SubCell"/>
</dbReference>
<organism evidence="7 8">
    <name type="scientific">Austropuccinia psidii MF-1</name>
    <dbReference type="NCBI Taxonomy" id="1389203"/>
    <lineage>
        <taxon>Eukaryota</taxon>
        <taxon>Fungi</taxon>
        <taxon>Dikarya</taxon>
        <taxon>Basidiomycota</taxon>
        <taxon>Pucciniomycotina</taxon>
        <taxon>Pucciniomycetes</taxon>
        <taxon>Pucciniales</taxon>
        <taxon>Sphaerophragmiaceae</taxon>
        <taxon>Austropuccinia</taxon>
    </lineage>
</organism>
<reference evidence="7" key="1">
    <citation type="submission" date="2021-03" db="EMBL/GenBank/DDBJ databases">
        <title>Draft genome sequence of rust myrtle Austropuccinia psidii MF-1, a brazilian biotype.</title>
        <authorList>
            <person name="Quecine M.C."/>
            <person name="Pachon D.M.R."/>
            <person name="Bonatelli M.L."/>
            <person name="Correr F.H."/>
            <person name="Franceschini L.M."/>
            <person name="Leite T.F."/>
            <person name="Margarido G.R.A."/>
            <person name="Almeida C.A."/>
            <person name="Ferrarezi J.A."/>
            <person name="Labate C.A."/>
        </authorList>
    </citation>
    <scope>NUCLEOTIDE SEQUENCE</scope>
    <source>
        <strain evidence="7">MF-1</strain>
    </source>
</reference>
<feature type="transmembrane region" description="Helical" evidence="6">
    <location>
        <begin position="31"/>
        <end position="64"/>
    </location>
</feature>
<evidence type="ECO:0000313" key="8">
    <source>
        <dbReference type="Proteomes" id="UP000765509"/>
    </source>
</evidence>
<keyword evidence="6" id="KW-0812">Transmembrane</keyword>
<evidence type="ECO:0000313" key="7">
    <source>
        <dbReference type="EMBL" id="MBW0538162.1"/>
    </source>
</evidence>
<dbReference type="InterPro" id="IPR052035">
    <property type="entry name" value="ZnF_BED_domain_contain"/>
</dbReference>
<comment type="subcellular location">
    <subcellularLocation>
        <location evidence="1">Nucleus</location>
    </subcellularLocation>
</comment>
<evidence type="ECO:0000256" key="3">
    <source>
        <dbReference type="ARBA" id="ARBA00022771"/>
    </source>
</evidence>
<keyword evidence="2" id="KW-0479">Metal-binding</keyword>
<keyword evidence="5" id="KW-0539">Nucleus</keyword>
<evidence type="ECO:0008006" key="9">
    <source>
        <dbReference type="Google" id="ProtNLM"/>
    </source>
</evidence>
<dbReference type="AlphaFoldDB" id="A0A9Q3FGT2"/>
<evidence type="ECO:0000256" key="4">
    <source>
        <dbReference type="ARBA" id="ARBA00022833"/>
    </source>
</evidence>
<keyword evidence="3" id="KW-0863">Zinc-finger</keyword>
<proteinExistence type="predicted"/>
<dbReference type="PANTHER" id="PTHR46481:SF10">
    <property type="entry name" value="ZINC FINGER BED DOMAIN-CONTAINING PROTEIN 39"/>
    <property type="match status" value="1"/>
</dbReference>
<accession>A0A9Q3FGT2</accession>
<dbReference type="Proteomes" id="UP000765509">
    <property type="component" value="Unassembled WGS sequence"/>
</dbReference>
<protein>
    <recommendedName>
        <fullName evidence="9">BED-type domain-containing protein</fullName>
    </recommendedName>
</protein>
<keyword evidence="6" id="KW-1133">Transmembrane helix</keyword>
<dbReference type="SUPFAM" id="SSF53098">
    <property type="entry name" value="Ribonuclease H-like"/>
    <property type="match status" value="1"/>
</dbReference>
<gene>
    <name evidence="7" type="ORF">O181_077877</name>
</gene>
<dbReference type="InterPro" id="IPR012337">
    <property type="entry name" value="RNaseH-like_sf"/>
</dbReference>
<feature type="non-terminal residue" evidence="7">
    <location>
        <position position="1"/>
    </location>
</feature>
<dbReference type="SMART" id="SM00614">
    <property type="entry name" value="ZnF_BED"/>
    <property type="match status" value="1"/>
</dbReference>
<evidence type="ECO:0000256" key="6">
    <source>
        <dbReference type="SAM" id="Phobius"/>
    </source>
</evidence>
<evidence type="ECO:0000256" key="1">
    <source>
        <dbReference type="ARBA" id="ARBA00004123"/>
    </source>
</evidence>
<keyword evidence="4" id="KW-0862">Zinc</keyword>
<comment type="caution">
    <text evidence="7">The sequence shown here is derived from an EMBL/GenBank/DDBJ whole genome shotgun (WGS) entry which is preliminary data.</text>
</comment>
<dbReference type="PANTHER" id="PTHR46481">
    <property type="entry name" value="ZINC FINGER BED DOMAIN-CONTAINING PROTEIN 4"/>
    <property type="match status" value="1"/>
</dbReference>
<name>A0A9Q3FGT2_9BASI</name>
<dbReference type="EMBL" id="AVOT02042726">
    <property type="protein sequence ID" value="MBW0538162.1"/>
    <property type="molecule type" value="Genomic_DNA"/>
</dbReference>
<sequence>MVPEIQARTIPVLGGMAGIILEPSSSLPPLFFFFVLIHTIVFFFFVLIHTIILPPLFFFFIYTFPLTPNVIHSPFTTVKPRHQCCNTTINSLKRSWVWVYFSDTDEEYVHCNITDASGKTCNKKLKRNKTGSTKAMSQHLNLSHRLTNPKSEALAKGQNLTLDKFVKTRHVKQSLCAELLKTALVYFIYENDLPLSMTESTSFHTLLELCNPTTLNILVRRTALTSHLSNVFFFHQEAIWKSISNSSAHVSFTTDTCTSPNIIAYMAVTAHFLDEQFNLMTLLLGLSEIEGNHSGPSLAKLFFEIINRYNLEDCCMAHKLHLAARDGLNALGISNSPPHQPSTISDPNPMLISNVIDLPDGINLQYDSIISRISRLASYLRHRPQRREKFIAMVKLVYDDTTSTKATTLLSH</sequence>
<keyword evidence="6" id="KW-0472">Membrane</keyword>
<dbReference type="GO" id="GO:0008270">
    <property type="term" value="F:zinc ion binding"/>
    <property type="evidence" value="ECO:0007669"/>
    <property type="project" value="UniProtKB-KW"/>
</dbReference>